<dbReference type="InterPro" id="IPR003959">
    <property type="entry name" value="ATPase_AAA_core"/>
</dbReference>
<evidence type="ECO:0000256" key="1">
    <source>
        <dbReference type="ARBA" id="ARBA00006914"/>
    </source>
</evidence>
<dbReference type="Pfam" id="PF00004">
    <property type="entry name" value="AAA"/>
    <property type="match status" value="1"/>
</dbReference>
<dbReference type="SUPFAM" id="SSF52540">
    <property type="entry name" value="P-loop containing nucleoside triphosphate hydrolases"/>
    <property type="match status" value="1"/>
</dbReference>
<proteinExistence type="inferred from homology"/>
<evidence type="ECO:0000259" key="5">
    <source>
        <dbReference type="SMART" id="SM00382"/>
    </source>
</evidence>
<keyword evidence="3" id="KW-0067">ATP-binding</keyword>
<dbReference type="GO" id="GO:0005524">
    <property type="term" value="F:ATP binding"/>
    <property type="evidence" value="ECO:0007669"/>
    <property type="project" value="UniProtKB-KW"/>
</dbReference>
<feature type="compositionally biased region" description="Basic and acidic residues" evidence="4">
    <location>
        <begin position="700"/>
        <end position="717"/>
    </location>
</feature>
<sequence length="955" mass="109394">MTAGIAKYKESQKQQNIYHKNQHLQTFLVVLQLIGKRYHHNKTTMELEHIPEDNKPEKSHDTEFKLQKSQASLDASKDMLPLDRVKELNRVVALRRSVPKNKDLDGVHSELNWWLKIIWYRYQDPAGELDFEDFLGLPDFNDVPIDFPPIETDSQYGQWLHKHQASEAYNIRLLLATTMALSLNDSLFFALQELTKPRVISSMVGGKVEEKGRRFLPSIQTVLYLLAGADLSNQAKYQLYFRSRADLLHKLGIELTSPNSRYSQSDSNDEWKNLLISLNPNIWQYFLGGNMPLPEENKDLPITKLDTPLTFDDLVLNDETKNALTPLLNYARNGKDFFNDAEASGHFKSGYISLLQGPPGTGKTLIATVIGKEVGLVTYQLELAQVVSKYIGETSKNINKVFEELTRAIDHLKGEPSILFIDEADALIGKRSEVNDSKDRYANFDVSNLLQKIESFPGLIILASNFQQNLDSAIQRRIGATILVPPPEADERTQLWKNYRPANLEYPTDNFARILGEKFRLTGAQINNIMKQVALAVYGTKVKVLDYDLHMEPAIKSELIKFDEVYVRPRDLMNEAQVDEEEYLQQLLWERALPPKWQYNPLYMPRILSQAVVLTEEDIKALVKKVKRRWEGGPYHDIPFKEGIEVVLRDLCAVKNLNWNEIQAKIYQLLEEEKAKSNKEEEQKSSRTVQLVDLSKLKDMGKKKEEKEAAEKEEAPQKKLPKKKLTKEEQAAQEKLRKAAEEKAKKAAAKEEEERKLKKILSPSEAEKFWATPLPQGFAFARKDMVKNMAQIYTLSKWYIIQIVEKAAELAKADESHETKANGDIEIRASHLQGAMDVVAAELGKAKGEKLDRDHFLRQDLKEQRQKEKAKEAKRRDVVPGWKTAPRYWANAVPEGYAYSRRDLSSNLAKFYPNVSVGSMEDILKQATEFIGKDQPPLIAYSEHILKAIEKYGLQ</sequence>
<keyword evidence="2" id="KW-0547">Nucleotide-binding</keyword>
<protein>
    <submittedName>
        <fullName evidence="6">AAA superfamily ATPase, putative</fullName>
    </submittedName>
</protein>
<dbReference type="Gene3D" id="3.40.50.300">
    <property type="entry name" value="P-loop containing nucleotide triphosphate hydrolases"/>
    <property type="match status" value="1"/>
</dbReference>
<dbReference type="InterPro" id="IPR050221">
    <property type="entry name" value="26S_Proteasome_ATPase"/>
</dbReference>
<dbReference type="GO" id="GO:0016887">
    <property type="term" value="F:ATP hydrolysis activity"/>
    <property type="evidence" value="ECO:0007669"/>
    <property type="project" value="InterPro"/>
</dbReference>
<feature type="region of interest" description="Disordered" evidence="4">
    <location>
        <begin position="700"/>
        <end position="757"/>
    </location>
</feature>
<comment type="caution">
    <text evidence="6">The sequence shown here is derived from an EMBL/GenBank/DDBJ whole genome shotgun (WGS) entry which is preliminary data.</text>
</comment>
<evidence type="ECO:0000313" key="7">
    <source>
        <dbReference type="Proteomes" id="UP000004095"/>
    </source>
</evidence>
<evidence type="ECO:0000256" key="2">
    <source>
        <dbReference type="ARBA" id="ARBA00022741"/>
    </source>
</evidence>
<feature type="compositionally biased region" description="Basic and acidic residues" evidence="4">
    <location>
        <begin position="726"/>
        <end position="756"/>
    </location>
</feature>
<dbReference type="AlphaFoldDB" id="A1ZD86"/>
<dbReference type="PANTHER" id="PTHR23073">
    <property type="entry name" value="26S PROTEASOME REGULATORY SUBUNIT"/>
    <property type="match status" value="1"/>
</dbReference>
<evidence type="ECO:0000256" key="4">
    <source>
        <dbReference type="SAM" id="MobiDB-lite"/>
    </source>
</evidence>
<dbReference type="InterPro" id="IPR003593">
    <property type="entry name" value="AAA+_ATPase"/>
</dbReference>
<dbReference type="SMART" id="SM00382">
    <property type="entry name" value="AAA"/>
    <property type="match status" value="1"/>
</dbReference>
<organism evidence="6 7">
    <name type="scientific">Microscilla marina ATCC 23134</name>
    <dbReference type="NCBI Taxonomy" id="313606"/>
    <lineage>
        <taxon>Bacteria</taxon>
        <taxon>Pseudomonadati</taxon>
        <taxon>Bacteroidota</taxon>
        <taxon>Cytophagia</taxon>
        <taxon>Cytophagales</taxon>
        <taxon>Microscillaceae</taxon>
        <taxon>Microscilla</taxon>
    </lineage>
</organism>
<dbReference type="CDD" id="cd19481">
    <property type="entry name" value="RecA-like_protease"/>
    <property type="match status" value="1"/>
</dbReference>
<gene>
    <name evidence="6" type="ORF">M23134_05131</name>
</gene>
<dbReference type="Proteomes" id="UP000004095">
    <property type="component" value="Unassembled WGS sequence"/>
</dbReference>
<feature type="domain" description="AAA+ ATPase" evidence="5">
    <location>
        <begin position="349"/>
        <end position="488"/>
    </location>
</feature>
<evidence type="ECO:0000313" key="6">
    <source>
        <dbReference type="EMBL" id="EAY31625.1"/>
    </source>
</evidence>
<dbReference type="eggNOG" id="COG0464">
    <property type="taxonomic scope" value="Bacteria"/>
</dbReference>
<comment type="similarity">
    <text evidence="1">Belongs to the AAA ATPase family.</text>
</comment>
<accession>A1ZD86</accession>
<evidence type="ECO:0000256" key="3">
    <source>
        <dbReference type="ARBA" id="ARBA00022840"/>
    </source>
</evidence>
<dbReference type="InterPro" id="IPR027417">
    <property type="entry name" value="P-loop_NTPase"/>
</dbReference>
<keyword evidence="7" id="KW-1185">Reference proteome</keyword>
<name>A1ZD86_MICM2</name>
<reference evidence="6 7" key="1">
    <citation type="submission" date="2007-01" db="EMBL/GenBank/DDBJ databases">
        <authorList>
            <person name="Haygood M."/>
            <person name="Podell S."/>
            <person name="Anderson C."/>
            <person name="Hopkinson B."/>
            <person name="Roe K."/>
            <person name="Barbeau K."/>
            <person name="Gaasterland T."/>
            <person name="Ferriera S."/>
            <person name="Johnson J."/>
            <person name="Kravitz S."/>
            <person name="Beeson K."/>
            <person name="Sutton G."/>
            <person name="Rogers Y.-H."/>
            <person name="Friedman R."/>
            <person name="Frazier M."/>
            <person name="Venter J.C."/>
        </authorList>
    </citation>
    <scope>NUCLEOTIDE SEQUENCE [LARGE SCALE GENOMIC DNA]</scope>
    <source>
        <strain evidence="6 7">ATCC 23134</strain>
    </source>
</reference>
<dbReference type="EMBL" id="AAWS01000002">
    <property type="protein sequence ID" value="EAY31625.1"/>
    <property type="molecule type" value="Genomic_DNA"/>
</dbReference>